<dbReference type="RefSeq" id="WP_025701523.1">
    <property type="nucleotide sequence ID" value="NZ_JAUSUY010000020.1"/>
</dbReference>
<name>A0ABU3HC32_9BACL</name>
<sequence>MSGLQLSERAVKLEMIRSIARSQAALAAILETIAELTGHSELAARKLCDNVRVLSEYQSAMCRMMTGISLHRHKEGTPPAPWLASSCVSGIPAPARTESRRSDRR</sequence>
<organism evidence="2 3">
    <name type="scientific">Paenibacillus forsythiae</name>
    <dbReference type="NCBI Taxonomy" id="365616"/>
    <lineage>
        <taxon>Bacteria</taxon>
        <taxon>Bacillati</taxon>
        <taxon>Bacillota</taxon>
        <taxon>Bacilli</taxon>
        <taxon>Bacillales</taxon>
        <taxon>Paenibacillaceae</taxon>
        <taxon>Paenibacillus</taxon>
    </lineage>
</organism>
<accession>A0ABU3HC32</accession>
<reference evidence="2 3" key="1">
    <citation type="submission" date="2023-07" db="EMBL/GenBank/DDBJ databases">
        <title>Genomic Encyclopedia of Type Strains, Phase IV (KMG-IV): sequencing the most valuable type-strain genomes for metagenomic binning, comparative biology and taxonomic classification.</title>
        <authorList>
            <person name="Goeker M."/>
        </authorList>
    </citation>
    <scope>NUCLEOTIDE SEQUENCE [LARGE SCALE GENOMIC DNA]</scope>
    <source>
        <strain evidence="2 3">T98</strain>
    </source>
</reference>
<protein>
    <submittedName>
        <fullName evidence="2">Uncharacterized protein</fullName>
    </submittedName>
</protein>
<comment type="caution">
    <text evidence="2">The sequence shown here is derived from an EMBL/GenBank/DDBJ whole genome shotgun (WGS) entry which is preliminary data.</text>
</comment>
<dbReference type="Proteomes" id="UP001248709">
    <property type="component" value="Unassembled WGS sequence"/>
</dbReference>
<feature type="region of interest" description="Disordered" evidence="1">
    <location>
        <begin position="81"/>
        <end position="105"/>
    </location>
</feature>
<proteinExistence type="predicted"/>
<evidence type="ECO:0000313" key="3">
    <source>
        <dbReference type="Proteomes" id="UP001248709"/>
    </source>
</evidence>
<gene>
    <name evidence="2" type="ORF">J2Z22_003970</name>
</gene>
<evidence type="ECO:0000256" key="1">
    <source>
        <dbReference type="SAM" id="MobiDB-lite"/>
    </source>
</evidence>
<evidence type="ECO:0000313" key="2">
    <source>
        <dbReference type="EMBL" id="MDT3428378.1"/>
    </source>
</evidence>
<keyword evidence="3" id="KW-1185">Reference proteome</keyword>
<dbReference type="EMBL" id="JAUSUY010000020">
    <property type="protein sequence ID" value="MDT3428378.1"/>
    <property type="molecule type" value="Genomic_DNA"/>
</dbReference>